<evidence type="ECO:0000259" key="2">
    <source>
        <dbReference type="Pfam" id="PF07715"/>
    </source>
</evidence>
<dbReference type="GO" id="GO:0044718">
    <property type="term" value="P:siderophore transmembrane transport"/>
    <property type="evidence" value="ECO:0007669"/>
    <property type="project" value="TreeGrafter"/>
</dbReference>
<name>A0A382GTV3_9ZZZZ</name>
<sequence length="358" mass="39903">MFVINFSQGETGRISGTITEVDTENKLPGVNVIFKGTYYGSASNENGEYSIENIRPGNYDVKVSMIGYKVLLQTGIQVDVGKTTYIDFFLEKTVLSFGEEVLVIGDSPLFDVDETASVSRISSDEIENRLASGVEDILAKQIGVSKQDNEIHIRGGRIDESLFIVDGMSVKDPLSGYSGNLYINAEAIEELEIITGGYNAEYGQAMSGIVNVSLKSGSDKYEGAVKYISDHWGVLNQESVLSYSDRFEFNLGGPDIILGKILPLFGIYSFGKFSFYLSGFGNVFDGNLPVSKELFPHHNWEFSLIDDSTEKNFLKKLAVRENNDWHFMYKLLWELNPQKKLIVSYDGSLNINQGYFMP</sequence>
<dbReference type="SUPFAM" id="SSF56935">
    <property type="entry name" value="Porins"/>
    <property type="match status" value="1"/>
</dbReference>
<evidence type="ECO:0000256" key="1">
    <source>
        <dbReference type="ARBA" id="ARBA00022729"/>
    </source>
</evidence>
<dbReference type="InterPro" id="IPR012910">
    <property type="entry name" value="Plug_dom"/>
</dbReference>
<proteinExistence type="predicted"/>
<dbReference type="PANTHER" id="PTHR30069:SF29">
    <property type="entry name" value="HEMOGLOBIN AND HEMOGLOBIN-HAPTOGLOBIN-BINDING PROTEIN 1-RELATED"/>
    <property type="match status" value="1"/>
</dbReference>
<dbReference type="InterPro" id="IPR013784">
    <property type="entry name" value="Carb-bd-like_fold"/>
</dbReference>
<feature type="domain" description="TonB-dependent receptor plug" evidence="2">
    <location>
        <begin position="113"/>
        <end position="208"/>
    </location>
</feature>
<dbReference type="Pfam" id="PF13715">
    <property type="entry name" value="CarbopepD_reg_2"/>
    <property type="match status" value="1"/>
</dbReference>
<organism evidence="3">
    <name type="scientific">marine metagenome</name>
    <dbReference type="NCBI Taxonomy" id="408172"/>
    <lineage>
        <taxon>unclassified sequences</taxon>
        <taxon>metagenomes</taxon>
        <taxon>ecological metagenomes</taxon>
    </lineage>
</organism>
<dbReference type="GO" id="GO:0030246">
    <property type="term" value="F:carbohydrate binding"/>
    <property type="evidence" value="ECO:0007669"/>
    <property type="project" value="InterPro"/>
</dbReference>
<protein>
    <recommendedName>
        <fullName evidence="2">TonB-dependent receptor plug domain-containing protein</fullName>
    </recommendedName>
</protein>
<evidence type="ECO:0000313" key="3">
    <source>
        <dbReference type="EMBL" id="SVB78528.1"/>
    </source>
</evidence>
<gene>
    <name evidence="3" type="ORF">METZ01_LOCUS231382</name>
</gene>
<dbReference type="EMBL" id="UINC01057418">
    <property type="protein sequence ID" value="SVB78528.1"/>
    <property type="molecule type" value="Genomic_DNA"/>
</dbReference>
<dbReference type="InterPro" id="IPR039426">
    <property type="entry name" value="TonB-dep_rcpt-like"/>
</dbReference>
<dbReference type="Pfam" id="PF07715">
    <property type="entry name" value="Plug"/>
    <property type="match status" value="1"/>
</dbReference>
<dbReference type="GO" id="GO:0015344">
    <property type="term" value="F:siderophore uptake transmembrane transporter activity"/>
    <property type="evidence" value="ECO:0007669"/>
    <property type="project" value="TreeGrafter"/>
</dbReference>
<accession>A0A382GTV3</accession>
<dbReference type="PROSITE" id="PS52016">
    <property type="entry name" value="TONB_DEPENDENT_REC_3"/>
    <property type="match status" value="1"/>
</dbReference>
<dbReference type="SUPFAM" id="SSF49452">
    <property type="entry name" value="Starch-binding domain-like"/>
    <property type="match status" value="1"/>
</dbReference>
<keyword evidence="1" id="KW-0732">Signal</keyword>
<dbReference type="PANTHER" id="PTHR30069">
    <property type="entry name" value="TONB-DEPENDENT OUTER MEMBRANE RECEPTOR"/>
    <property type="match status" value="1"/>
</dbReference>
<reference evidence="3" key="1">
    <citation type="submission" date="2018-05" db="EMBL/GenBank/DDBJ databases">
        <authorList>
            <person name="Lanie J.A."/>
            <person name="Ng W.-L."/>
            <person name="Kazmierczak K.M."/>
            <person name="Andrzejewski T.M."/>
            <person name="Davidsen T.M."/>
            <person name="Wayne K.J."/>
            <person name="Tettelin H."/>
            <person name="Glass J.I."/>
            <person name="Rusch D."/>
            <person name="Podicherti R."/>
            <person name="Tsui H.-C.T."/>
            <person name="Winkler M.E."/>
        </authorList>
    </citation>
    <scope>NUCLEOTIDE SEQUENCE</scope>
</reference>
<dbReference type="InterPro" id="IPR037066">
    <property type="entry name" value="Plug_dom_sf"/>
</dbReference>
<feature type="non-terminal residue" evidence="3">
    <location>
        <position position="358"/>
    </location>
</feature>
<dbReference type="Gene3D" id="2.60.40.1120">
    <property type="entry name" value="Carboxypeptidase-like, regulatory domain"/>
    <property type="match status" value="1"/>
</dbReference>
<dbReference type="AlphaFoldDB" id="A0A382GTV3"/>
<dbReference type="Gene3D" id="2.170.130.10">
    <property type="entry name" value="TonB-dependent receptor, plug domain"/>
    <property type="match status" value="1"/>
</dbReference>